<sequence>MLPLRIVWSWRARTIASALAAVSVAVTVWAVVDPKSSAWVVIGGGLLAAVTACMALETYVYRVEGDAAGLRRRSLRGPDALAWSEVRGVRLVDSRHNGLAIVHTRTGDLDAAFHLRLLTESRGTGSLGSPSSRRPWNFNAWMVGFDELRALVAEHEWPRLDEPVVEESPRLAKVLVRLSEANEIGTQIAFGFALFFVVFMASVAILVEVDLTGNFLLDLVLVAGALLAGAGLVDALVKSRGARLMAQEDASDRERRTLWLANAASLIGGVLVLVAFVPRALAGGPNVWVDWILVGMGAMALLGALRP</sequence>
<gene>
    <name evidence="2" type="ORF">POL58_31345</name>
</gene>
<keyword evidence="1" id="KW-0472">Membrane</keyword>
<keyword evidence="1" id="KW-0812">Transmembrane</keyword>
<accession>A0ABT5BDR1</accession>
<dbReference type="RefSeq" id="WP_272003757.1">
    <property type="nucleotide sequence ID" value="NZ_JAQNDN010000019.1"/>
</dbReference>
<proteinExistence type="predicted"/>
<feature type="transmembrane region" description="Helical" evidence="1">
    <location>
        <begin position="38"/>
        <end position="61"/>
    </location>
</feature>
<keyword evidence="3" id="KW-1185">Reference proteome</keyword>
<dbReference type="Proteomes" id="UP001217838">
    <property type="component" value="Unassembled WGS sequence"/>
</dbReference>
<keyword evidence="1" id="KW-1133">Transmembrane helix</keyword>
<evidence type="ECO:0000256" key="1">
    <source>
        <dbReference type="SAM" id="Phobius"/>
    </source>
</evidence>
<feature type="transmembrane region" description="Helical" evidence="1">
    <location>
        <begin position="219"/>
        <end position="237"/>
    </location>
</feature>
<evidence type="ECO:0000313" key="3">
    <source>
        <dbReference type="Proteomes" id="UP001217838"/>
    </source>
</evidence>
<comment type="caution">
    <text evidence="2">The sequence shown here is derived from an EMBL/GenBank/DDBJ whole genome shotgun (WGS) entry which is preliminary data.</text>
</comment>
<feature type="transmembrane region" description="Helical" evidence="1">
    <location>
        <begin position="258"/>
        <end position="281"/>
    </location>
</feature>
<feature type="transmembrane region" description="Helical" evidence="1">
    <location>
        <begin position="12"/>
        <end position="32"/>
    </location>
</feature>
<reference evidence="2 3" key="1">
    <citation type="submission" date="2022-11" db="EMBL/GenBank/DDBJ databases">
        <title>Minimal conservation of predation-associated metabolite biosynthetic gene clusters underscores biosynthetic potential of Myxococcota including descriptions for ten novel species: Archangium lansinium sp. nov., Myxococcus landrumus sp. nov., Nannocystis bai.</title>
        <authorList>
            <person name="Ahearne A."/>
            <person name="Stevens C."/>
            <person name="Dowd S."/>
        </authorList>
    </citation>
    <scope>NUCLEOTIDE SEQUENCE [LARGE SCALE GENOMIC DNA]</scope>
    <source>
        <strain evidence="2 3">NCELM</strain>
    </source>
</reference>
<protein>
    <recommendedName>
        <fullName evidence="4">PH domain-containing protein</fullName>
    </recommendedName>
</protein>
<dbReference type="EMBL" id="JAQNDN010000019">
    <property type="protein sequence ID" value="MDC0672285.1"/>
    <property type="molecule type" value="Genomic_DNA"/>
</dbReference>
<name>A0ABT5BDR1_9BACT</name>
<evidence type="ECO:0000313" key="2">
    <source>
        <dbReference type="EMBL" id="MDC0672285.1"/>
    </source>
</evidence>
<feature type="transmembrane region" description="Helical" evidence="1">
    <location>
        <begin position="287"/>
        <end position="305"/>
    </location>
</feature>
<organism evidence="2 3">
    <name type="scientific">Nannocystis radixulma</name>
    <dbReference type="NCBI Taxonomy" id="2995305"/>
    <lineage>
        <taxon>Bacteria</taxon>
        <taxon>Pseudomonadati</taxon>
        <taxon>Myxococcota</taxon>
        <taxon>Polyangia</taxon>
        <taxon>Nannocystales</taxon>
        <taxon>Nannocystaceae</taxon>
        <taxon>Nannocystis</taxon>
    </lineage>
</organism>
<evidence type="ECO:0008006" key="4">
    <source>
        <dbReference type="Google" id="ProtNLM"/>
    </source>
</evidence>
<feature type="transmembrane region" description="Helical" evidence="1">
    <location>
        <begin position="188"/>
        <end position="207"/>
    </location>
</feature>